<feature type="signal peptide" evidence="2">
    <location>
        <begin position="1"/>
        <end position="22"/>
    </location>
</feature>
<organism evidence="3 4">
    <name type="scientific">Cystoisospora suis</name>
    <dbReference type="NCBI Taxonomy" id="483139"/>
    <lineage>
        <taxon>Eukaryota</taxon>
        <taxon>Sar</taxon>
        <taxon>Alveolata</taxon>
        <taxon>Apicomplexa</taxon>
        <taxon>Conoidasida</taxon>
        <taxon>Coccidia</taxon>
        <taxon>Eucoccidiorida</taxon>
        <taxon>Eimeriorina</taxon>
        <taxon>Sarcocystidae</taxon>
        <taxon>Cystoisospora</taxon>
    </lineage>
</organism>
<reference evidence="3 4" key="1">
    <citation type="journal article" date="2017" name="Int. J. Parasitol.">
        <title>The genome of the protozoan parasite Cystoisospora suis and a reverse vaccinology approach to identify vaccine candidates.</title>
        <authorList>
            <person name="Palmieri N."/>
            <person name="Shrestha A."/>
            <person name="Ruttkowski B."/>
            <person name="Beck T."/>
            <person name="Vogl C."/>
            <person name="Tomley F."/>
            <person name="Blake D.P."/>
            <person name="Joachim A."/>
        </authorList>
    </citation>
    <scope>NUCLEOTIDE SEQUENCE [LARGE SCALE GENOMIC DNA]</scope>
    <source>
        <strain evidence="3 4">Wien I</strain>
    </source>
</reference>
<evidence type="ECO:0000313" key="3">
    <source>
        <dbReference type="EMBL" id="PHJ17459.1"/>
    </source>
</evidence>
<dbReference type="OrthoDB" id="329249at2759"/>
<evidence type="ECO:0000313" key="4">
    <source>
        <dbReference type="Proteomes" id="UP000221165"/>
    </source>
</evidence>
<protein>
    <recommendedName>
        <fullName evidence="5">Transmembrane protein</fullName>
    </recommendedName>
</protein>
<accession>A0A2C6KK07</accession>
<dbReference type="VEuPathDB" id="ToxoDB:CSUI_008718"/>
<dbReference type="GeneID" id="94432054"/>
<feature type="chain" id="PRO_5012722405" description="Transmembrane protein" evidence="2">
    <location>
        <begin position="23"/>
        <end position="169"/>
    </location>
</feature>
<keyword evidence="4" id="KW-1185">Reference proteome</keyword>
<keyword evidence="2" id="KW-0732">Signal</keyword>
<gene>
    <name evidence="3" type="ORF">CSUI_008718</name>
</gene>
<dbReference type="Proteomes" id="UP000221165">
    <property type="component" value="Unassembled WGS sequence"/>
</dbReference>
<evidence type="ECO:0000256" key="1">
    <source>
        <dbReference type="SAM" id="MobiDB-lite"/>
    </source>
</evidence>
<dbReference type="AlphaFoldDB" id="A0A2C6KK07"/>
<feature type="compositionally biased region" description="Polar residues" evidence="1">
    <location>
        <begin position="34"/>
        <end position="49"/>
    </location>
</feature>
<name>A0A2C6KK07_9APIC</name>
<evidence type="ECO:0000256" key="2">
    <source>
        <dbReference type="SAM" id="SignalP"/>
    </source>
</evidence>
<dbReference type="EMBL" id="MIGC01004955">
    <property type="protein sequence ID" value="PHJ17459.1"/>
    <property type="molecule type" value="Genomic_DNA"/>
</dbReference>
<dbReference type="RefSeq" id="XP_067919180.1">
    <property type="nucleotide sequence ID" value="XM_068068843.1"/>
</dbReference>
<comment type="caution">
    <text evidence="3">The sequence shown here is derived from an EMBL/GenBank/DDBJ whole genome shotgun (WGS) entry which is preliminary data.</text>
</comment>
<sequence length="169" mass="18173">MIGGPVPLVLLLLTTAVPTSYGQPGAEVQKTAERTQTGMDESAEATQYQVERRGQEATAGLEGFAADYEKYSQAARQPESGASPESVISSVLKEMSQDATNLQNMLVKELSDLRRIVSYDAAIRARLMQLFPSLDLENILEAMKGVVTKRLAALQALLGGAQSMPDSLI</sequence>
<proteinExistence type="predicted"/>
<evidence type="ECO:0008006" key="5">
    <source>
        <dbReference type="Google" id="ProtNLM"/>
    </source>
</evidence>
<feature type="region of interest" description="Disordered" evidence="1">
    <location>
        <begin position="21"/>
        <end position="49"/>
    </location>
</feature>